<dbReference type="STRING" id="4846.A0A367J259"/>
<evidence type="ECO:0000313" key="1">
    <source>
        <dbReference type="EMBL" id="RCH84023.1"/>
    </source>
</evidence>
<reference evidence="1 2" key="1">
    <citation type="journal article" date="2018" name="G3 (Bethesda)">
        <title>Phylogenetic and Phylogenomic Definition of Rhizopus Species.</title>
        <authorList>
            <person name="Gryganskyi A.P."/>
            <person name="Golan J."/>
            <person name="Dolatabadi S."/>
            <person name="Mondo S."/>
            <person name="Robb S."/>
            <person name="Idnurm A."/>
            <person name="Muszewska A."/>
            <person name="Steczkiewicz K."/>
            <person name="Masonjones S."/>
            <person name="Liao H.L."/>
            <person name="Gajdeczka M.T."/>
            <person name="Anike F."/>
            <person name="Vuek A."/>
            <person name="Anishchenko I.M."/>
            <person name="Voigt K."/>
            <person name="de Hoog G.S."/>
            <person name="Smith M.E."/>
            <person name="Heitman J."/>
            <person name="Vilgalys R."/>
            <person name="Stajich J.E."/>
        </authorList>
    </citation>
    <scope>NUCLEOTIDE SEQUENCE [LARGE SCALE GENOMIC DNA]</scope>
    <source>
        <strain evidence="1 2">LSU 92-RS-03</strain>
    </source>
</reference>
<organism evidence="1 2">
    <name type="scientific">Rhizopus stolonifer</name>
    <name type="common">Rhizopus nigricans</name>
    <dbReference type="NCBI Taxonomy" id="4846"/>
    <lineage>
        <taxon>Eukaryota</taxon>
        <taxon>Fungi</taxon>
        <taxon>Fungi incertae sedis</taxon>
        <taxon>Mucoromycota</taxon>
        <taxon>Mucoromycotina</taxon>
        <taxon>Mucoromycetes</taxon>
        <taxon>Mucorales</taxon>
        <taxon>Mucorineae</taxon>
        <taxon>Rhizopodaceae</taxon>
        <taxon>Rhizopus</taxon>
    </lineage>
</organism>
<comment type="caution">
    <text evidence="1">The sequence shown here is derived from an EMBL/GenBank/DDBJ whole genome shotgun (WGS) entry which is preliminary data.</text>
</comment>
<protein>
    <submittedName>
        <fullName evidence="1">Uncharacterized protein</fullName>
    </submittedName>
</protein>
<name>A0A367J259_RHIST</name>
<feature type="non-terminal residue" evidence="1">
    <location>
        <position position="379"/>
    </location>
</feature>
<gene>
    <name evidence="1" type="ORF">CU098_007175</name>
</gene>
<sequence>MINPSNRYSYKGTTGYSMYSFRLSNEFGKATCMTRIRDHVVLCAGKVPRSFKGSLKAAYSHYRAVDWQLLLLVVISNIALPFFLEEGSRNALMNLVNGCNLALNRELKESQIIRMDINIKNWHNYLKPQVETNHLSNSVFTSKNHYLNHMADMTKKMGPMKHYSCRSTERTMKSFTSNICSTTRPGVNSSNILFDRANSNQYGIQEITNGNGEPSSTTNATTFLELPNDEGTFPQLWDSIQNHAALVMQLDLTTIDYTLTNKFTHHLTTSADNFVLFEAGRNGRISKCWFVGEAYTCFEHLYNNERRFLAVVNVMQKHEFGYYNIPMVTEDPHRQHFAVLNVGDVLHGVGLFQRIGNPYKYNFAWPYTDYQDKIGHSHP</sequence>
<dbReference type="AlphaFoldDB" id="A0A367J259"/>
<dbReference type="Proteomes" id="UP000253551">
    <property type="component" value="Unassembled WGS sequence"/>
</dbReference>
<evidence type="ECO:0000313" key="2">
    <source>
        <dbReference type="Proteomes" id="UP000253551"/>
    </source>
</evidence>
<accession>A0A367J259</accession>
<proteinExistence type="predicted"/>
<dbReference type="EMBL" id="PJQM01004565">
    <property type="protein sequence ID" value="RCH84023.1"/>
    <property type="molecule type" value="Genomic_DNA"/>
</dbReference>
<dbReference type="OrthoDB" id="2289822at2759"/>
<keyword evidence="2" id="KW-1185">Reference proteome</keyword>